<evidence type="ECO:0000256" key="1">
    <source>
        <dbReference type="ARBA" id="ARBA00022737"/>
    </source>
</evidence>
<dbReference type="PANTHER" id="PTHR24188:SF29">
    <property type="entry name" value="GH09064P"/>
    <property type="match status" value="1"/>
</dbReference>
<dbReference type="EMBL" id="JAEHOC010000007">
    <property type="protein sequence ID" value="KAG2439996.1"/>
    <property type="molecule type" value="Genomic_DNA"/>
</dbReference>
<dbReference type="InterPro" id="IPR002110">
    <property type="entry name" value="Ankyrin_rpt"/>
</dbReference>
<organism evidence="5 6">
    <name type="scientific">Chlamydomonas incerta</name>
    <dbReference type="NCBI Taxonomy" id="51695"/>
    <lineage>
        <taxon>Eukaryota</taxon>
        <taxon>Viridiplantae</taxon>
        <taxon>Chlorophyta</taxon>
        <taxon>core chlorophytes</taxon>
        <taxon>Chlorophyceae</taxon>
        <taxon>CS clade</taxon>
        <taxon>Chlamydomonadales</taxon>
        <taxon>Chlamydomonadaceae</taxon>
        <taxon>Chlamydomonas</taxon>
    </lineage>
</organism>
<evidence type="ECO:0000256" key="4">
    <source>
        <dbReference type="SAM" id="MobiDB-lite"/>
    </source>
</evidence>
<evidence type="ECO:0000256" key="3">
    <source>
        <dbReference type="PROSITE-ProRule" id="PRU00023"/>
    </source>
</evidence>
<feature type="repeat" description="ANK" evidence="3">
    <location>
        <begin position="494"/>
        <end position="526"/>
    </location>
</feature>
<feature type="repeat" description="ANK" evidence="3">
    <location>
        <begin position="524"/>
        <end position="556"/>
    </location>
</feature>
<feature type="region of interest" description="Disordered" evidence="4">
    <location>
        <begin position="11"/>
        <end position="31"/>
    </location>
</feature>
<dbReference type="InterPro" id="IPR036770">
    <property type="entry name" value="Ankyrin_rpt-contain_sf"/>
</dbReference>
<dbReference type="PROSITE" id="PS50088">
    <property type="entry name" value="ANK_REPEAT"/>
    <property type="match status" value="2"/>
</dbReference>
<dbReference type="PROSITE" id="PS50297">
    <property type="entry name" value="ANK_REP_REGION"/>
    <property type="match status" value="1"/>
</dbReference>
<protein>
    <submittedName>
        <fullName evidence="5">Uncharacterized protein</fullName>
    </submittedName>
</protein>
<evidence type="ECO:0000313" key="6">
    <source>
        <dbReference type="Proteomes" id="UP000650467"/>
    </source>
</evidence>
<gene>
    <name evidence="5" type="ORF">HXX76_004113</name>
</gene>
<keyword evidence="6" id="KW-1185">Reference proteome</keyword>
<dbReference type="Pfam" id="PF12796">
    <property type="entry name" value="Ank_2"/>
    <property type="match status" value="2"/>
</dbReference>
<keyword evidence="1" id="KW-0677">Repeat</keyword>
<proteinExistence type="predicted"/>
<dbReference type="Gene3D" id="1.25.40.20">
    <property type="entry name" value="Ankyrin repeat-containing domain"/>
    <property type="match status" value="3"/>
</dbReference>
<feature type="region of interest" description="Disordered" evidence="4">
    <location>
        <begin position="299"/>
        <end position="341"/>
    </location>
</feature>
<name>A0A835T9L5_CHLIN</name>
<reference evidence="5" key="1">
    <citation type="journal article" date="2020" name="bioRxiv">
        <title>Comparative genomics of Chlamydomonas.</title>
        <authorList>
            <person name="Craig R.J."/>
            <person name="Hasan A.R."/>
            <person name="Ness R.W."/>
            <person name="Keightley P.D."/>
        </authorList>
    </citation>
    <scope>NUCLEOTIDE SEQUENCE</scope>
    <source>
        <strain evidence="5">SAG 7.73</strain>
    </source>
</reference>
<dbReference type="SUPFAM" id="SSF48403">
    <property type="entry name" value="Ankyrin repeat"/>
    <property type="match status" value="2"/>
</dbReference>
<dbReference type="OrthoDB" id="544637at2759"/>
<keyword evidence="2 3" id="KW-0040">ANK repeat</keyword>
<dbReference type="AlphaFoldDB" id="A0A835T9L5"/>
<comment type="caution">
    <text evidence="5">The sequence shown here is derived from an EMBL/GenBank/DDBJ whole genome shotgun (WGS) entry which is preliminary data.</text>
</comment>
<dbReference type="SMART" id="SM00248">
    <property type="entry name" value="ANK"/>
    <property type="match status" value="8"/>
</dbReference>
<evidence type="ECO:0000313" key="5">
    <source>
        <dbReference type="EMBL" id="KAG2439996.1"/>
    </source>
</evidence>
<dbReference type="Proteomes" id="UP000650467">
    <property type="component" value="Unassembled WGS sequence"/>
</dbReference>
<sequence length="605" mass="59345">MVRIPLERYLQGSSRSDEASPPTVTTPPAGTAAHHAAVKRIHMLGLLVVSGSLPRFSPGSAATLLRDACLVESPQAVQMVVRCAPALCHAQAQPALLAATERGAVACVRELLSLTSVDPTAEGSLALRLASRAGSAACVEALLAAGAALERQHVAGFSPLDGLEGGVSSCLAEVGHSAEALALAAAAAAAAGHAHVVGLLLRATRYPAALASLAAVEVARSGSCSGDAAAGIVANGAGSSGGCAAADETGSAAAGSLSAAAAAPAFSAEEALAAMRMLLAAGAEPSAFNGAMLLAACSRPPAPPHPSGDTSRHARASYSRTSCTNPGAPPAHPDHSAPSTSCGLRPRACAADLVRELVAAGADPRAEDSMALVTACRVGADVEVVQVLLAAGADAGAQDGAALRYACKHGAAEAVVELLAAAPGGHSLFGLATALAEAVAAGHRGVADALLGGCPAHGVEAQLVKDLALIQVAQAGCLEAVQLLLLMEAGAAACGSKALAAAAEAGHEAVVDALLAAGADATARDNAPLIGAARWGRTAAVRRLLAAGADPCARDSWALWAASEAGHMDTVAVLMAAGADPAVPMDEEAAGFDVASLINEMECDG</sequence>
<accession>A0A835T9L5</accession>
<evidence type="ECO:0000256" key="2">
    <source>
        <dbReference type="ARBA" id="ARBA00023043"/>
    </source>
</evidence>
<dbReference type="PANTHER" id="PTHR24188">
    <property type="entry name" value="ANKYRIN REPEAT PROTEIN"/>
    <property type="match status" value="1"/>
</dbReference>
<feature type="compositionally biased region" description="Low complexity" evidence="4">
    <location>
        <begin position="21"/>
        <end position="31"/>
    </location>
</feature>